<protein>
    <submittedName>
        <fullName evidence="1">Uncharacterized protein</fullName>
    </submittedName>
</protein>
<sequence length="90" mass="10415">MRIERSICTPRYRTLVCHSTSCPRSLSFVGMARCWPVRRAAVFVTFTATRHHGDTPAMLFFDIDYGLCRNGRRFLLALIDYRQWSAALLS</sequence>
<name>A0A4C1U741_EUMVA</name>
<accession>A0A4C1U741</accession>
<proteinExistence type="predicted"/>
<keyword evidence="2" id="KW-1185">Reference proteome</keyword>
<organism evidence="1 2">
    <name type="scientific">Eumeta variegata</name>
    <name type="common">Bagworm moth</name>
    <name type="synonym">Eumeta japonica</name>
    <dbReference type="NCBI Taxonomy" id="151549"/>
    <lineage>
        <taxon>Eukaryota</taxon>
        <taxon>Metazoa</taxon>
        <taxon>Ecdysozoa</taxon>
        <taxon>Arthropoda</taxon>
        <taxon>Hexapoda</taxon>
        <taxon>Insecta</taxon>
        <taxon>Pterygota</taxon>
        <taxon>Neoptera</taxon>
        <taxon>Endopterygota</taxon>
        <taxon>Lepidoptera</taxon>
        <taxon>Glossata</taxon>
        <taxon>Ditrysia</taxon>
        <taxon>Tineoidea</taxon>
        <taxon>Psychidae</taxon>
        <taxon>Oiketicinae</taxon>
        <taxon>Eumeta</taxon>
    </lineage>
</organism>
<dbReference type="EMBL" id="BGZK01000137">
    <property type="protein sequence ID" value="GBP22139.1"/>
    <property type="molecule type" value="Genomic_DNA"/>
</dbReference>
<gene>
    <name evidence="1" type="ORF">EVAR_10648_1</name>
</gene>
<evidence type="ECO:0000313" key="1">
    <source>
        <dbReference type="EMBL" id="GBP22139.1"/>
    </source>
</evidence>
<reference evidence="1 2" key="1">
    <citation type="journal article" date="2019" name="Commun. Biol.">
        <title>The bagworm genome reveals a unique fibroin gene that provides high tensile strength.</title>
        <authorList>
            <person name="Kono N."/>
            <person name="Nakamura H."/>
            <person name="Ohtoshi R."/>
            <person name="Tomita M."/>
            <person name="Numata K."/>
            <person name="Arakawa K."/>
        </authorList>
    </citation>
    <scope>NUCLEOTIDE SEQUENCE [LARGE SCALE GENOMIC DNA]</scope>
</reference>
<comment type="caution">
    <text evidence="1">The sequence shown here is derived from an EMBL/GenBank/DDBJ whole genome shotgun (WGS) entry which is preliminary data.</text>
</comment>
<dbReference type="AlphaFoldDB" id="A0A4C1U741"/>
<evidence type="ECO:0000313" key="2">
    <source>
        <dbReference type="Proteomes" id="UP000299102"/>
    </source>
</evidence>
<dbReference type="Proteomes" id="UP000299102">
    <property type="component" value="Unassembled WGS sequence"/>
</dbReference>